<gene>
    <name evidence="1" type="ORF">LEP1GSC016_3877</name>
</gene>
<protein>
    <submittedName>
        <fullName evidence="1">Uncharacterized protein</fullName>
    </submittedName>
</protein>
<name>M6BQX1_LEPBO</name>
<evidence type="ECO:0000313" key="1">
    <source>
        <dbReference type="EMBL" id="EMJ81884.1"/>
    </source>
</evidence>
<dbReference type="AlphaFoldDB" id="M6BQX1"/>
<accession>M6BQX1</accession>
<dbReference type="PATRIC" id="fig|1218567.3.peg.2007"/>
<dbReference type="EMBL" id="ANMU01000075">
    <property type="protein sequence ID" value="EMJ81884.1"/>
    <property type="molecule type" value="Genomic_DNA"/>
</dbReference>
<proteinExistence type="predicted"/>
<evidence type="ECO:0000313" key="2">
    <source>
        <dbReference type="Proteomes" id="UP000011873"/>
    </source>
</evidence>
<organism evidence="1 2">
    <name type="scientific">Leptospira borgpetersenii serovar Hardjo-bovis str. Sponselee</name>
    <dbReference type="NCBI Taxonomy" id="1303729"/>
    <lineage>
        <taxon>Bacteria</taxon>
        <taxon>Pseudomonadati</taxon>
        <taxon>Spirochaetota</taxon>
        <taxon>Spirochaetia</taxon>
        <taxon>Leptospirales</taxon>
        <taxon>Leptospiraceae</taxon>
        <taxon>Leptospira</taxon>
    </lineage>
</organism>
<reference evidence="1 2" key="1">
    <citation type="submission" date="2013-01" db="EMBL/GenBank/DDBJ databases">
        <authorList>
            <person name="Harkins D.M."/>
            <person name="Durkin A.S."/>
            <person name="Brinkac L.M."/>
            <person name="Haft D.H."/>
            <person name="Selengut J.D."/>
            <person name="Sanka R."/>
            <person name="DePew J."/>
            <person name="Purushe J."/>
            <person name="Galloway R.L."/>
            <person name="Vinetz J.M."/>
            <person name="Sutton G.G."/>
            <person name="Nierman W.C."/>
            <person name="Fouts D.E."/>
        </authorList>
    </citation>
    <scope>NUCLEOTIDE SEQUENCE [LARGE SCALE GENOMIC DNA]</scope>
    <source>
        <strain evidence="1 2">Sponselee CDC</strain>
    </source>
</reference>
<dbReference type="Proteomes" id="UP000011873">
    <property type="component" value="Unassembled WGS sequence"/>
</dbReference>
<comment type="caution">
    <text evidence="1">The sequence shown here is derived from an EMBL/GenBank/DDBJ whole genome shotgun (WGS) entry which is preliminary data.</text>
</comment>
<sequence>MEYNVSRPYKKGTLHRWDNTIPKNCNFGISLSVFKENSKLLYLELRHSELVVSVAQTISNEFQTSVYYHRTWLESGKNVKREMIFDFKRLERIELKFIPSYPV</sequence>